<protein>
    <recommendedName>
        <fullName evidence="1">CBS domain-containing protein</fullName>
    </recommendedName>
</protein>
<evidence type="ECO:0000259" key="1">
    <source>
        <dbReference type="Pfam" id="PF00571"/>
    </source>
</evidence>
<feature type="domain" description="CBS" evidence="1">
    <location>
        <begin position="177"/>
        <end position="228"/>
    </location>
</feature>
<accession>A0A6I3NG65</accession>
<dbReference type="Gene3D" id="3.10.580.10">
    <property type="entry name" value="CBS-domain"/>
    <property type="match status" value="1"/>
</dbReference>
<dbReference type="Pfam" id="PF00571">
    <property type="entry name" value="CBS"/>
    <property type="match status" value="2"/>
</dbReference>
<evidence type="ECO:0000313" key="2">
    <source>
        <dbReference type="EMBL" id="MTL94849.1"/>
    </source>
</evidence>
<proteinExistence type="predicted"/>
<name>A0A6I3NG65_9FIRM</name>
<comment type="caution">
    <text evidence="2">The sequence shown here is derived from an EMBL/GenBank/DDBJ whole genome shotgun (WGS) entry which is preliminary data.</text>
</comment>
<feature type="domain" description="CBS" evidence="1">
    <location>
        <begin position="103"/>
        <end position="151"/>
    </location>
</feature>
<gene>
    <name evidence="2" type="ORF">GMA64_09950</name>
</gene>
<sequence length="237" mass="27840">MAQQAGYLEFIESFNHIHKYLKKYTNSDDNVSFSDLLYKAKSHPMIERYMDELHLFRKLRNIIVHQTDDFESVIATPSDETVERMKFIEQQLVDPADLTVFKSEVVKFLMTDTLHTVLKTSAEKEFSKFPIYEGNEFMGLVTSRAVTKWLQKHIENNNIELDGTMKDILDYEKKSQYEFVKESMTVYDAWQLFQKSPKKLDALLLTTTGDKSGEIEAVITYDNLLKYIYTNDQYVFN</sequence>
<dbReference type="InterPro" id="IPR046342">
    <property type="entry name" value="CBS_dom_sf"/>
</dbReference>
<dbReference type="InterPro" id="IPR000644">
    <property type="entry name" value="CBS_dom"/>
</dbReference>
<reference evidence="2" key="1">
    <citation type="journal article" date="2019" name="Nat. Med.">
        <title>A library of human gut bacterial isolates paired with longitudinal multiomics data enables mechanistic microbiome research.</title>
        <authorList>
            <person name="Poyet M."/>
            <person name="Groussin M."/>
            <person name="Gibbons S.M."/>
            <person name="Avila-Pacheco J."/>
            <person name="Jiang X."/>
            <person name="Kearney S.M."/>
            <person name="Perrotta A.R."/>
            <person name="Berdy B."/>
            <person name="Zhao S."/>
            <person name="Lieberman T.D."/>
            <person name="Swanson P.K."/>
            <person name="Smith M."/>
            <person name="Roesemann S."/>
            <person name="Alexander J.E."/>
            <person name="Rich S.A."/>
            <person name="Livny J."/>
            <person name="Vlamakis H."/>
            <person name="Clish C."/>
            <person name="Bullock K."/>
            <person name="Deik A."/>
            <person name="Scott J."/>
            <person name="Pierce K.A."/>
            <person name="Xavier R.J."/>
            <person name="Alm E.J."/>
        </authorList>
    </citation>
    <scope>NUCLEOTIDE SEQUENCE</scope>
    <source>
        <strain evidence="2">BIOML-A179</strain>
    </source>
</reference>
<dbReference type="RefSeq" id="WP_009606300.1">
    <property type="nucleotide sequence ID" value="NZ_CABJBH010000002.1"/>
</dbReference>
<dbReference type="SUPFAM" id="SSF54631">
    <property type="entry name" value="CBS-domain pair"/>
    <property type="match status" value="1"/>
</dbReference>
<dbReference type="AlphaFoldDB" id="A0A6I3NG65"/>
<organism evidence="2">
    <name type="scientific">Turicibacter sanguinis</name>
    <dbReference type="NCBI Taxonomy" id="154288"/>
    <lineage>
        <taxon>Bacteria</taxon>
        <taxon>Bacillati</taxon>
        <taxon>Bacillota</taxon>
        <taxon>Erysipelotrichia</taxon>
        <taxon>Erysipelotrichales</taxon>
        <taxon>Turicibacteraceae</taxon>
        <taxon>Turicibacter</taxon>
    </lineage>
</organism>
<dbReference type="EMBL" id="WMQV01000024">
    <property type="protein sequence ID" value="MTL94849.1"/>
    <property type="molecule type" value="Genomic_DNA"/>
</dbReference>